<proteinExistence type="inferred from homology"/>
<evidence type="ECO:0000259" key="8">
    <source>
        <dbReference type="Pfam" id="PF25954"/>
    </source>
</evidence>
<feature type="transmembrane region" description="Helical" evidence="3">
    <location>
        <begin position="7"/>
        <end position="26"/>
    </location>
</feature>
<sequence length="586" mass="64890">MTGRNKNILIIAGTLVAGILLGWLFFGGSDDTEIHDHSSEVAQETIWTCSMHPQIRATEPGKCPICGMDLIPLESSDAMENPDAVQMTEYAMKLANIQTQEVGNTSAEREIELNGKVVVDERISYTQSTHVPGRIERLLVNFTGEEVRRGQALAVVYSPELVTAQEELLQAYAIRESQPELFEAAKQKLRNWRIGENQINRILESGKATDRFTITADVNGVVTEKLVEVGDYVERGMPLYQIADLSKMWVLFDLYERTLNMVDVGDKVEFTVASIPGETFTGTINFIDPIIDRQTRVATARVEVSNIDQRLKPEMFVSGVVTGGGDEKVASGLTIPRSAVLWTGKRSIVYVNEGSANNPLFVMRELVLGQLLGSSYVIQEGLAAGEEIVVNGTFTVDAAAQLAGKPSMMNPVTATSAAAQVDVRQYLQDSGYDYRAQASKEFQQQLDLLVRDYLQLKDALVEGQAEESLNFTKQFVNTLQQITETGMAGEAEAFWKEKKKFLLQHSEEGLNTTDLQKQRENFVYLSEAIIKTVAAFGTGDKTVYVDYCPMANSDKGAYWLSDVAEIKNPYYGDAMLTCGEIVEQIK</sequence>
<dbReference type="InterPro" id="IPR058792">
    <property type="entry name" value="Beta-barrel_RND_2"/>
</dbReference>
<reference evidence="9" key="1">
    <citation type="submission" date="2022-11" db="EMBL/GenBank/DDBJ databases">
        <title>Salinimicrobium profundisediminis sp. nov., isolated from deep-sea sediment of the Mariana Trench.</title>
        <authorList>
            <person name="Fu H."/>
        </authorList>
    </citation>
    <scope>NUCLEOTIDE SEQUENCE</scope>
    <source>
        <strain evidence="9">MT39</strain>
    </source>
</reference>
<dbReference type="Pfam" id="PF11827">
    <property type="entry name" value="DUF3347"/>
    <property type="match status" value="1"/>
</dbReference>
<evidence type="ECO:0000256" key="2">
    <source>
        <dbReference type="ARBA" id="ARBA00022448"/>
    </source>
</evidence>
<gene>
    <name evidence="9" type="ORF">OQ279_07900</name>
</gene>
<keyword evidence="2" id="KW-0813">Transport</keyword>
<dbReference type="AlphaFoldDB" id="A0A9X3CWG5"/>
<dbReference type="GO" id="GO:0016020">
    <property type="term" value="C:membrane"/>
    <property type="evidence" value="ECO:0007669"/>
    <property type="project" value="InterPro"/>
</dbReference>
<feature type="domain" description="CusB-like three alpha-helical bundle" evidence="6">
    <location>
        <begin position="160"/>
        <end position="208"/>
    </location>
</feature>
<evidence type="ECO:0000259" key="5">
    <source>
        <dbReference type="Pfam" id="PF19335"/>
    </source>
</evidence>
<dbReference type="GO" id="GO:0046914">
    <property type="term" value="F:transition metal ion binding"/>
    <property type="evidence" value="ECO:0007669"/>
    <property type="project" value="TreeGrafter"/>
</dbReference>
<dbReference type="Pfam" id="PF25954">
    <property type="entry name" value="Beta-barrel_RND_2"/>
    <property type="match status" value="1"/>
</dbReference>
<evidence type="ECO:0000259" key="7">
    <source>
        <dbReference type="Pfam" id="PF25919"/>
    </source>
</evidence>
<dbReference type="InterPro" id="IPR045800">
    <property type="entry name" value="HMBD"/>
</dbReference>
<evidence type="ECO:0000256" key="3">
    <source>
        <dbReference type="SAM" id="Phobius"/>
    </source>
</evidence>
<dbReference type="InterPro" id="IPR021782">
    <property type="entry name" value="DUF3347"/>
</dbReference>
<dbReference type="Pfam" id="PF25869">
    <property type="entry name" value="3HB_CusB"/>
    <property type="match status" value="1"/>
</dbReference>
<evidence type="ECO:0000313" key="9">
    <source>
        <dbReference type="EMBL" id="MCX2838076.1"/>
    </source>
</evidence>
<dbReference type="GO" id="GO:0022857">
    <property type="term" value="F:transmembrane transporter activity"/>
    <property type="evidence" value="ECO:0007669"/>
    <property type="project" value="InterPro"/>
</dbReference>
<evidence type="ECO:0000259" key="4">
    <source>
        <dbReference type="Pfam" id="PF11827"/>
    </source>
</evidence>
<dbReference type="GO" id="GO:0030288">
    <property type="term" value="C:outer membrane-bounded periplasmic space"/>
    <property type="evidence" value="ECO:0007669"/>
    <property type="project" value="TreeGrafter"/>
</dbReference>
<dbReference type="NCBIfam" id="TIGR01730">
    <property type="entry name" value="RND_mfp"/>
    <property type="match status" value="1"/>
</dbReference>
<dbReference type="InterPro" id="IPR051909">
    <property type="entry name" value="MFP_Cation_Efflux"/>
</dbReference>
<dbReference type="Pfam" id="PF25919">
    <property type="entry name" value="BSH_CusB"/>
    <property type="match status" value="1"/>
</dbReference>
<dbReference type="PANTHER" id="PTHR30097:SF4">
    <property type="entry name" value="SLR6042 PROTEIN"/>
    <property type="match status" value="1"/>
</dbReference>
<dbReference type="Gene3D" id="2.40.30.170">
    <property type="match status" value="1"/>
</dbReference>
<feature type="domain" description="Heavy metal binding" evidence="5">
    <location>
        <begin position="47"/>
        <end position="72"/>
    </location>
</feature>
<dbReference type="Gene3D" id="2.40.420.20">
    <property type="match status" value="1"/>
</dbReference>
<dbReference type="GO" id="GO:0060003">
    <property type="term" value="P:copper ion export"/>
    <property type="evidence" value="ECO:0007669"/>
    <property type="project" value="TreeGrafter"/>
</dbReference>
<keyword evidence="3" id="KW-0812">Transmembrane</keyword>
<dbReference type="PANTHER" id="PTHR30097">
    <property type="entry name" value="CATION EFFLUX SYSTEM PROTEIN CUSB"/>
    <property type="match status" value="1"/>
</dbReference>
<feature type="domain" description="DUF3347" evidence="4">
    <location>
        <begin position="450"/>
        <end position="540"/>
    </location>
</feature>
<evidence type="ECO:0000313" key="10">
    <source>
        <dbReference type="Proteomes" id="UP001148482"/>
    </source>
</evidence>
<dbReference type="Pfam" id="PF19335">
    <property type="entry name" value="HMBD"/>
    <property type="match status" value="1"/>
</dbReference>
<dbReference type="Gene3D" id="2.40.50.100">
    <property type="match status" value="1"/>
</dbReference>
<keyword evidence="3" id="KW-1133">Transmembrane helix</keyword>
<comment type="similarity">
    <text evidence="1">Belongs to the membrane fusion protein (MFP) (TC 8.A.1) family.</text>
</comment>
<dbReference type="InterPro" id="IPR058790">
    <property type="entry name" value="BSH_CusB"/>
</dbReference>
<keyword evidence="10" id="KW-1185">Reference proteome</keyword>
<evidence type="ECO:0000259" key="6">
    <source>
        <dbReference type="Pfam" id="PF25869"/>
    </source>
</evidence>
<dbReference type="InterPro" id="IPR006143">
    <property type="entry name" value="RND_pump_MFP"/>
</dbReference>
<comment type="caution">
    <text evidence="9">The sequence shown here is derived from an EMBL/GenBank/DDBJ whole genome shotgun (WGS) entry which is preliminary data.</text>
</comment>
<accession>A0A9X3CWG5</accession>
<protein>
    <submittedName>
        <fullName evidence="9">Efflux RND transporter periplasmic adaptor subunit</fullName>
    </submittedName>
</protein>
<dbReference type="GO" id="GO:0015679">
    <property type="term" value="P:plasma membrane copper ion transport"/>
    <property type="evidence" value="ECO:0007669"/>
    <property type="project" value="TreeGrafter"/>
</dbReference>
<dbReference type="SUPFAM" id="SSF111369">
    <property type="entry name" value="HlyD-like secretion proteins"/>
    <property type="match status" value="1"/>
</dbReference>
<organism evidence="9 10">
    <name type="scientific">Salinimicrobium profundisediminis</name>
    <dbReference type="NCBI Taxonomy" id="2994553"/>
    <lineage>
        <taxon>Bacteria</taxon>
        <taxon>Pseudomonadati</taxon>
        <taxon>Bacteroidota</taxon>
        <taxon>Flavobacteriia</taxon>
        <taxon>Flavobacteriales</taxon>
        <taxon>Flavobacteriaceae</taxon>
        <taxon>Salinimicrobium</taxon>
    </lineage>
</organism>
<dbReference type="Gene3D" id="6.10.140.730">
    <property type="match status" value="1"/>
</dbReference>
<dbReference type="Proteomes" id="UP001148482">
    <property type="component" value="Unassembled WGS sequence"/>
</dbReference>
<feature type="domain" description="CusB-like beta-barrel" evidence="8">
    <location>
        <begin position="248"/>
        <end position="319"/>
    </location>
</feature>
<keyword evidence="3" id="KW-0472">Membrane</keyword>
<evidence type="ECO:0000256" key="1">
    <source>
        <dbReference type="ARBA" id="ARBA00009477"/>
    </source>
</evidence>
<dbReference type="RefSeq" id="WP_266069329.1">
    <property type="nucleotide sequence ID" value="NZ_JAPJDA010000011.1"/>
</dbReference>
<dbReference type="FunFam" id="2.40.30.170:FF:000010">
    <property type="entry name" value="Efflux RND transporter periplasmic adaptor subunit"/>
    <property type="match status" value="1"/>
</dbReference>
<name>A0A9X3CWG5_9FLAO</name>
<dbReference type="EMBL" id="JAPJDA010000011">
    <property type="protein sequence ID" value="MCX2838076.1"/>
    <property type="molecule type" value="Genomic_DNA"/>
</dbReference>
<dbReference type="InterPro" id="IPR058791">
    <property type="entry name" value="3HB_CusB"/>
</dbReference>
<feature type="domain" description="CusB-like barrel-sandwich hybrid" evidence="7">
    <location>
        <begin position="130"/>
        <end position="243"/>
    </location>
</feature>